<sequence length="50" mass="5685">LPLTLRSISMSRWRKAMVALSKTTHPLARPGNPKTIRQMSKRIREKGNGI</sequence>
<name>R0GBR3_9BRAS</name>
<protein>
    <submittedName>
        <fullName evidence="1">Uncharacterized protein</fullName>
    </submittedName>
</protein>
<reference evidence="2" key="1">
    <citation type="journal article" date="2013" name="Nat. Genet.">
        <title>The Capsella rubella genome and the genomic consequences of rapid mating system evolution.</title>
        <authorList>
            <person name="Slotte T."/>
            <person name="Hazzouri K.M."/>
            <person name="Agren J.A."/>
            <person name="Koenig D."/>
            <person name="Maumus F."/>
            <person name="Guo Y.L."/>
            <person name="Steige K."/>
            <person name="Platts A.E."/>
            <person name="Escobar J.S."/>
            <person name="Newman L.K."/>
            <person name="Wang W."/>
            <person name="Mandakova T."/>
            <person name="Vello E."/>
            <person name="Smith L.M."/>
            <person name="Henz S.R."/>
            <person name="Steffen J."/>
            <person name="Takuno S."/>
            <person name="Brandvain Y."/>
            <person name="Coop G."/>
            <person name="Andolfatto P."/>
            <person name="Hu T.T."/>
            <person name="Blanchette M."/>
            <person name="Clark R.M."/>
            <person name="Quesneville H."/>
            <person name="Nordborg M."/>
            <person name="Gaut B.S."/>
            <person name="Lysak M.A."/>
            <person name="Jenkins J."/>
            <person name="Grimwood J."/>
            <person name="Chapman J."/>
            <person name="Prochnik S."/>
            <person name="Shu S."/>
            <person name="Rokhsar D."/>
            <person name="Schmutz J."/>
            <person name="Weigel D."/>
            <person name="Wright S.I."/>
        </authorList>
    </citation>
    <scope>NUCLEOTIDE SEQUENCE [LARGE SCALE GENOMIC DNA]</scope>
    <source>
        <strain evidence="2">cv. Monte Gargano</strain>
    </source>
</reference>
<dbReference type="EMBL" id="KB870807">
    <property type="protein sequence ID" value="EOA33177.1"/>
    <property type="molecule type" value="Genomic_DNA"/>
</dbReference>
<dbReference type="AlphaFoldDB" id="R0GBR3"/>
<evidence type="ECO:0000313" key="1">
    <source>
        <dbReference type="EMBL" id="EOA33177.1"/>
    </source>
</evidence>
<dbReference type="Proteomes" id="UP000029121">
    <property type="component" value="Unassembled WGS sequence"/>
</dbReference>
<gene>
    <name evidence="1" type="ORF">CARUB_v100158151mg</name>
</gene>
<keyword evidence="2" id="KW-1185">Reference proteome</keyword>
<organism evidence="1 2">
    <name type="scientific">Capsella rubella</name>
    <dbReference type="NCBI Taxonomy" id="81985"/>
    <lineage>
        <taxon>Eukaryota</taxon>
        <taxon>Viridiplantae</taxon>
        <taxon>Streptophyta</taxon>
        <taxon>Embryophyta</taxon>
        <taxon>Tracheophyta</taxon>
        <taxon>Spermatophyta</taxon>
        <taxon>Magnoliopsida</taxon>
        <taxon>eudicotyledons</taxon>
        <taxon>Gunneridae</taxon>
        <taxon>Pentapetalae</taxon>
        <taxon>rosids</taxon>
        <taxon>malvids</taxon>
        <taxon>Brassicales</taxon>
        <taxon>Brassicaceae</taxon>
        <taxon>Camelineae</taxon>
        <taxon>Capsella</taxon>
    </lineage>
</organism>
<proteinExistence type="predicted"/>
<evidence type="ECO:0000313" key="2">
    <source>
        <dbReference type="Proteomes" id="UP000029121"/>
    </source>
</evidence>
<feature type="non-terminal residue" evidence="1">
    <location>
        <position position="1"/>
    </location>
</feature>
<accession>R0GBR3</accession>